<evidence type="ECO:0000256" key="4">
    <source>
        <dbReference type="ARBA" id="ARBA00022692"/>
    </source>
</evidence>
<evidence type="ECO:0000256" key="9">
    <source>
        <dbReference type="SAM" id="Phobius"/>
    </source>
</evidence>
<keyword evidence="6" id="KW-0406">Ion transport</keyword>
<keyword evidence="3" id="KW-1003">Cell membrane</keyword>
<feature type="compositionally biased region" description="Basic and acidic residues" evidence="8">
    <location>
        <begin position="465"/>
        <end position="474"/>
    </location>
</feature>
<comment type="subcellular location">
    <subcellularLocation>
        <location evidence="1">Cell membrane</location>
        <topology evidence="1">Multi-pass membrane protein</topology>
    </subcellularLocation>
</comment>
<dbReference type="PANTHER" id="PTHR33281:SF19">
    <property type="entry name" value="VOLTAGE-DEPENDENT ANION CHANNEL-FORMING PROTEIN YNEE"/>
    <property type="match status" value="1"/>
</dbReference>
<protein>
    <recommendedName>
        <fullName evidence="12">Bestrophin homolog</fullName>
    </recommendedName>
</protein>
<dbReference type="Proteomes" id="UP001189429">
    <property type="component" value="Unassembled WGS sequence"/>
</dbReference>
<evidence type="ECO:0000313" key="11">
    <source>
        <dbReference type="Proteomes" id="UP001189429"/>
    </source>
</evidence>
<sequence length="490" mass="54541">MDLDGSLWNVLTNTDEYIEEDRRYRRPVFGYADWKRHRSAQRFTKNLGSLPVSTTIRANWKEVTSAITVAIALCLWNDAESVTNVLNLGPEAMTFARNLPDLSLPALPFTLSSASLSLLLVFRTNKAYERWWEARCIWGAIINTCRDIVRQSLVRMDPKDMALKEEVTRLVSAYPRSLIYHLGERTEISNLVIEKKYRKILTDEETERLLKCTHKPMTVTGMLSNAIHRAKLPVIDEMKIDQDITKFSDYYGMCERIFKTPMPLSFTRLTSRFLSVWTLALPFALYGAITPHWLIVPITAFIAFFVFGIEEIGLQIEEPFSALALNAMADGIDASIFEALEMEKKDPFMFEPRGGWKRADAQPRKIDVSTIKSTPSQEPKAVASISEVDVTINEAASEPAAAAVIEAEPELVAASMVSGAATARAAAVVAAPAPAVAASPAPATTPEAPAQVQLGGGVTVLERTPEKAREDGKRTYPPYWPRHLIPPEDL</sequence>
<proteinExistence type="predicted"/>
<keyword evidence="5 9" id="KW-1133">Transmembrane helix</keyword>
<comment type="caution">
    <text evidence="10">The sequence shown here is derived from an EMBL/GenBank/DDBJ whole genome shotgun (WGS) entry which is preliminary data.</text>
</comment>
<organism evidence="10 11">
    <name type="scientific">Prorocentrum cordatum</name>
    <dbReference type="NCBI Taxonomy" id="2364126"/>
    <lineage>
        <taxon>Eukaryota</taxon>
        <taxon>Sar</taxon>
        <taxon>Alveolata</taxon>
        <taxon>Dinophyceae</taxon>
        <taxon>Prorocentrales</taxon>
        <taxon>Prorocentraceae</taxon>
        <taxon>Prorocentrum</taxon>
    </lineage>
</organism>
<accession>A0ABN9R3N0</accession>
<evidence type="ECO:0000256" key="2">
    <source>
        <dbReference type="ARBA" id="ARBA00022448"/>
    </source>
</evidence>
<evidence type="ECO:0000256" key="1">
    <source>
        <dbReference type="ARBA" id="ARBA00004651"/>
    </source>
</evidence>
<evidence type="ECO:0000256" key="7">
    <source>
        <dbReference type="ARBA" id="ARBA00023136"/>
    </source>
</evidence>
<evidence type="ECO:0000256" key="5">
    <source>
        <dbReference type="ARBA" id="ARBA00022989"/>
    </source>
</evidence>
<evidence type="ECO:0000313" key="10">
    <source>
        <dbReference type="EMBL" id="CAK0812064.1"/>
    </source>
</evidence>
<feature type="region of interest" description="Disordered" evidence="8">
    <location>
        <begin position="465"/>
        <end position="490"/>
    </location>
</feature>
<dbReference type="PANTHER" id="PTHR33281">
    <property type="entry name" value="UPF0187 PROTEIN YNEE"/>
    <property type="match status" value="1"/>
</dbReference>
<dbReference type="InterPro" id="IPR044669">
    <property type="entry name" value="YneE/VCCN1/2-like"/>
</dbReference>
<feature type="transmembrane region" description="Helical" evidence="9">
    <location>
        <begin position="269"/>
        <end position="286"/>
    </location>
</feature>
<evidence type="ECO:0008006" key="12">
    <source>
        <dbReference type="Google" id="ProtNLM"/>
    </source>
</evidence>
<keyword evidence="2" id="KW-0813">Transport</keyword>
<gene>
    <name evidence="10" type="ORF">PCOR1329_LOCUS16454</name>
</gene>
<dbReference type="Pfam" id="PF25539">
    <property type="entry name" value="Bestrophin_2"/>
    <property type="match status" value="1"/>
</dbReference>
<feature type="transmembrane region" description="Helical" evidence="9">
    <location>
        <begin position="102"/>
        <end position="122"/>
    </location>
</feature>
<reference evidence="10" key="1">
    <citation type="submission" date="2023-10" db="EMBL/GenBank/DDBJ databases">
        <authorList>
            <person name="Chen Y."/>
            <person name="Shah S."/>
            <person name="Dougan E. K."/>
            <person name="Thang M."/>
            <person name="Chan C."/>
        </authorList>
    </citation>
    <scope>NUCLEOTIDE SEQUENCE [LARGE SCALE GENOMIC DNA]</scope>
</reference>
<evidence type="ECO:0000256" key="8">
    <source>
        <dbReference type="SAM" id="MobiDB-lite"/>
    </source>
</evidence>
<keyword evidence="4 9" id="KW-0812">Transmembrane</keyword>
<evidence type="ECO:0000256" key="6">
    <source>
        <dbReference type="ARBA" id="ARBA00023065"/>
    </source>
</evidence>
<name>A0ABN9R3N0_9DINO</name>
<evidence type="ECO:0000256" key="3">
    <source>
        <dbReference type="ARBA" id="ARBA00022475"/>
    </source>
</evidence>
<dbReference type="EMBL" id="CAUYUJ010005047">
    <property type="protein sequence ID" value="CAK0812064.1"/>
    <property type="molecule type" value="Genomic_DNA"/>
</dbReference>
<keyword evidence="11" id="KW-1185">Reference proteome</keyword>
<keyword evidence="7 9" id="KW-0472">Membrane</keyword>